<evidence type="ECO:0000259" key="10">
    <source>
        <dbReference type="PROSITE" id="PS50142"/>
    </source>
</evidence>
<dbReference type="OrthoDB" id="416741at2759"/>
<dbReference type="Pfam" id="PF14622">
    <property type="entry name" value="Ribonucleas_3_3"/>
    <property type="match status" value="1"/>
</dbReference>
<feature type="chain" id="PRO_5015181477" evidence="8">
    <location>
        <begin position="16"/>
        <end position="604"/>
    </location>
</feature>
<feature type="domain" description="RNase III" evidence="10">
    <location>
        <begin position="378"/>
        <end position="502"/>
    </location>
</feature>
<dbReference type="PANTHER" id="PTHR11207:SF0">
    <property type="entry name" value="RIBONUCLEASE 3"/>
    <property type="match status" value="1"/>
</dbReference>
<keyword evidence="3" id="KW-0255">Endonuclease</keyword>
<name>A0A2P6VA90_9CHLO</name>
<keyword evidence="8" id="KW-0732">Signal</keyword>
<feature type="compositionally biased region" description="Low complexity" evidence="7">
    <location>
        <begin position="163"/>
        <end position="174"/>
    </location>
</feature>
<evidence type="ECO:0000313" key="11">
    <source>
        <dbReference type="EMBL" id="PSC71009.1"/>
    </source>
</evidence>
<dbReference type="Gene3D" id="1.10.1520.10">
    <property type="entry name" value="Ribonuclease III domain"/>
    <property type="match status" value="1"/>
</dbReference>
<evidence type="ECO:0000256" key="7">
    <source>
        <dbReference type="SAM" id="MobiDB-lite"/>
    </source>
</evidence>
<dbReference type="SMART" id="SM00535">
    <property type="entry name" value="RIBOc"/>
    <property type="match status" value="1"/>
</dbReference>
<dbReference type="GO" id="GO:0005634">
    <property type="term" value="C:nucleus"/>
    <property type="evidence" value="ECO:0007669"/>
    <property type="project" value="TreeGrafter"/>
</dbReference>
<dbReference type="InterPro" id="IPR036389">
    <property type="entry name" value="RNase_III_sf"/>
</dbReference>
<keyword evidence="2" id="KW-0540">Nuclease</keyword>
<dbReference type="STRING" id="554055.A0A2P6VA90"/>
<evidence type="ECO:0000256" key="3">
    <source>
        <dbReference type="ARBA" id="ARBA00022759"/>
    </source>
</evidence>
<evidence type="ECO:0000256" key="6">
    <source>
        <dbReference type="PROSITE-ProRule" id="PRU00266"/>
    </source>
</evidence>
<evidence type="ECO:0000256" key="1">
    <source>
        <dbReference type="ARBA" id="ARBA00010183"/>
    </source>
</evidence>
<evidence type="ECO:0000256" key="5">
    <source>
        <dbReference type="ARBA" id="ARBA00022884"/>
    </source>
</evidence>
<dbReference type="EMBL" id="LHPF02000016">
    <property type="protein sequence ID" value="PSC71009.1"/>
    <property type="molecule type" value="Genomic_DNA"/>
</dbReference>
<organism evidence="11 12">
    <name type="scientific">Micractinium conductrix</name>
    <dbReference type="NCBI Taxonomy" id="554055"/>
    <lineage>
        <taxon>Eukaryota</taxon>
        <taxon>Viridiplantae</taxon>
        <taxon>Chlorophyta</taxon>
        <taxon>core chlorophytes</taxon>
        <taxon>Trebouxiophyceae</taxon>
        <taxon>Chlorellales</taxon>
        <taxon>Chlorellaceae</taxon>
        <taxon>Chlorella clade</taxon>
        <taxon>Micractinium</taxon>
    </lineage>
</organism>
<proteinExistence type="inferred from homology"/>
<dbReference type="SUPFAM" id="SSF69065">
    <property type="entry name" value="RNase III domain-like"/>
    <property type="match status" value="1"/>
</dbReference>
<reference evidence="11 12" key="1">
    <citation type="journal article" date="2018" name="Plant J.">
        <title>Genome sequences of Chlorella sorokiniana UTEX 1602 and Micractinium conductrix SAG 241.80: implications to maltose excretion by a green alga.</title>
        <authorList>
            <person name="Arriola M.B."/>
            <person name="Velmurugan N."/>
            <person name="Zhang Y."/>
            <person name="Plunkett M.H."/>
            <person name="Hondzo H."/>
            <person name="Barney B.M."/>
        </authorList>
    </citation>
    <scope>NUCLEOTIDE SEQUENCE [LARGE SCALE GENOMIC DNA]</scope>
    <source>
        <strain evidence="11 12">SAG 241.80</strain>
    </source>
</reference>
<keyword evidence="12" id="KW-1185">Reference proteome</keyword>
<comment type="similarity">
    <text evidence="1">Belongs to the ribonuclease III family.</text>
</comment>
<keyword evidence="4" id="KW-0378">Hydrolase</keyword>
<dbReference type="GO" id="GO:0004525">
    <property type="term" value="F:ribonuclease III activity"/>
    <property type="evidence" value="ECO:0007669"/>
    <property type="project" value="InterPro"/>
</dbReference>
<evidence type="ECO:0000256" key="2">
    <source>
        <dbReference type="ARBA" id="ARBA00022722"/>
    </source>
</evidence>
<dbReference type="GO" id="GO:0006364">
    <property type="term" value="P:rRNA processing"/>
    <property type="evidence" value="ECO:0007669"/>
    <property type="project" value="InterPro"/>
</dbReference>
<dbReference type="InterPro" id="IPR011907">
    <property type="entry name" value="RNase_III"/>
</dbReference>
<feature type="compositionally biased region" description="Basic and acidic residues" evidence="7">
    <location>
        <begin position="130"/>
        <end position="139"/>
    </location>
</feature>
<evidence type="ECO:0000256" key="8">
    <source>
        <dbReference type="SAM" id="SignalP"/>
    </source>
</evidence>
<dbReference type="AlphaFoldDB" id="A0A2P6VA90"/>
<evidence type="ECO:0000256" key="4">
    <source>
        <dbReference type="ARBA" id="ARBA00022801"/>
    </source>
</evidence>
<dbReference type="GO" id="GO:0003725">
    <property type="term" value="F:double-stranded RNA binding"/>
    <property type="evidence" value="ECO:0007669"/>
    <property type="project" value="TreeGrafter"/>
</dbReference>
<dbReference type="HAMAP" id="MF_00104">
    <property type="entry name" value="RNase_III"/>
    <property type="match status" value="1"/>
</dbReference>
<keyword evidence="5 6" id="KW-0694">RNA-binding</keyword>
<dbReference type="PANTHER" id="PTHR11207">
    <property type="entry name" value="RIBONUCLEASE III"/>
    <property type="match status" value="1"/>
</dbReference>
<dbReference type="InterPro" id="IPR014720">
    <property type="entry name" value="dsRBD_dom"/>
</dbReference>
<dbReference type="PROSITE" id="PS00517">
    <property type="entry name" value="RNASE_3_1"/>
    <property type="match status" value="1"/>
</dbReference>
<dbReference type="Gene3D" id="3.30.160.20">
    <property type="match status" value="1"/>
</dbReference>
<evidence type="ECO:0000313" key="12">
    <source>
        <dbReference type="Proteomes" id="UP000239649"/>
    </source>
</evidence>
<dbReference type="GO" id="GO:0010468">
    <property type="term" value="P:regulation of gene expression"/>
    <property type="evidence" value="ECO:0007669"/>
    <property type="project" value="TreeGrafter"/>
</dbReference>
<dbReference type="PROSITE" id="PS50142">
    <property type="entry name" value="RNASE_3_2"/>
    <property type="match status" value="1"/>
</dbReference>
<dbReference type="SMART" id="SM00358">
    <property type="entry name" value="DSRM"/>
    <property type="match status" value="1"/>
</dbReference>
<feature type="domain" description="DRBM" evidence="9">
    <location>
        <begin position="528"/>
        <end position="602"/>
    </location>
</feature>
<dbReference type="PROSITE" id="PS50137">
    <property type="entry name" value="DS_RBD"/>
    <property type="match status" value="1"/>
</dbReference>
<feature type="region of interest" description="Disordered" evidence="7">
    <location>
        <begin position="127"/>
        <end position="210"/>
    </location>
</feature>
<dbReference type="InterPro" id="IPR000999">
    <property type="entry name" value="RNase_III_dom"/>
</dbReference>
<dbReference type="CDD" id="cd00593">
    <property type="entry name" value="RIBOc"/>
    <property type="match status" value="1"/>
</dbReference>
<feature type="signal peptide" evidence="8">
    <location>
        <begin position="1"/>
        <end position="15"/>
    </location>
</feature>
<dbReference type="SUPFAM" id="SSF54768">
    <property type="entry name" value="dsRNA-binding domain-like"/>
    <property type="match status" value="1"/>
</dbReference>
<gene>
    <name evidence="11" type="ORF">C2E20_5594</name>
</gene>
<sequence length="604" mass="65064">MMGKALVWLPPLAAAAAGRAAGSSRRLGLGAASRLPASAARRQLQPEAAYGSAALPLAVVPDERVQALLDKWQYAVAQQEMDTLEVRPPLWQSYRSAGKAAVASGASAAAATDALPPQPGLSRTQQLLAAKHEAKEQRRLQKLARKRVASAARKAKASGGAGSSSAQAVSQGARSAEHPAEQQDAGSSGQRAAQQQASGARQQQASSADLQAQPDALPLLGAAAASLDWEVCTVRGLPDGTTIFCFGDSNDAQQDGDATGGTNAERRKQRRRRLRAEAMLPYVEGQQFSSALRLGTLFPDVAVTTLQKLVRFAEDFFWPTWPPEWGGELHVSPTLASMLASTAAEPGKLSPRLLDEAGFDSQGRAAAPLVDLERWRVERLTLCPVGSLDLYRTAFTHKSALLPEERLQKSYERLEFLGDGVLTLTTRSLLMERRPSSDEGEMTKLQGLLVSGVAVARYAEWLGLERFVVLEAKAMREAAQHTPGVLGDSFEALLGALYLDQGFEAARCFCTRVLDACVDWDQLEVATDWKGMLSTYAAKWQKPQPRYAVRATSQREYKAGLALTWWEVDVAFKGGVMGTGGSFDKKRAEQAAARQALRRLGEPA</sequence>
<accession>A0A2P6VA90</accession>
<feature type="compositionally biased region" description="Low complexity" evidence="7">
    <location>
        <begin position="182"/>
        <end position="210"/>
    </location>
</feature>
<feature type="compositionally biased region" description="Basic residues" evidence="7">
    <location>
        <begin position="140"/>
        <end position="156"/>
    </location>
</feature>
<evidence type="ECO:0000259" key="9">
    <source>
        <dbReference type="PROSITE" id="PS50137"/>
    </source>
</evidence>
<protein>
    <submittedName>
        <fullName evidence="11">Ribonuclease III</fullName>
    </submittedName>
</protein>
<feature type="region of interest" description="Disordered" evidence="7">
    <location>
        <begin position="250"/>
        <end position="269"/>
    </location>
</feature>
<dbReference type="Proteomes" id="UP000239649">
    <property type="component" value="Unassembled WGS sequence"/>
</dbReference>
<comment type="caution">
    <text evidence="11">The sequence shown here is derived from an EMBL/GenBank/DDBJ whole genome shotgun (WGS) entry which is preliminary data.</text>
</comment>